<protein>
    <submittedName>
        <fullName evidence="1">Uncharacterized protein</fullName>
    </submittedName>
</protein>
<dbReference type="AlphaFoldDB" id="A0A2P2P7B9"/>
<organism evidence="1">
    <name type="scientific">Rhizophora mucronata</name>
    <name type="common">Asiatic mangrove</name>
    <dbReference type="NCBI Taxonomy" id="61149"/>
    <lineage>
        <taxon>Eukaryota</taxon>
        <taxon>Viridiplantae</taxon>
        <taxon>Streptophyta</taxon>
        <taxon>Embryophyta</taxon>
        <taxon>Tracheophyta</taxon>
        <taxon>Spermatophyta</taxon>
        <taxon>Magnoliopsida</taxon>
        <taxon>eudicotyledons</taxon>
        <taxon>Gunneridae</taxon>
        <taxon>Pentapetalae</taxon>
        <taxon>rosids</taxon>
        <taxon>fabids</taxon>
        <taxon>Malpighiales</taxon>
        <taxon>Rhizophoraceae</taxon>
        <taxon>Rhizophora</taxon>
    </lineage>
</organism>
<proteinExistence type="predicted"/>
<sequence length="35" mass="4187">MLSCNLPMYDVTLHCTNRQNGRPYHDIWLLRHSSN</sequence>
<name>A0A2P2P7B9_RHIMU</name>
<evidence type="ECO:0000313" key="1">
    <source>
        <dbReference type="EMBL" id="MBX50599.1"/>
    </source>
</evidence>
<dbReference type="EMBL" id="GGEC01070115">
    <property type="protein sequence ID" value="MBX50599.1"/>
    <property type="molecule type" value="Transcribed_RNA"/>
</dbReference>
<accession>A0A2P2P7B9</accession>
<reference evidence="1" key="1">
    <citation type="submission" date="2018-02" db="EMBL/GenBank/DDBJ databases">
        <title>Rhizophora mucronata_Transcriptome.</title>
        <authorList>
            <person name="Meera S.P."/>
            <person name="Sreeshan A."/>
            <person name="Augustine A."/>
        </authorList>
    </citation>
    <scope>NUCLEOTIDE SEQUENCE</scope>
    <source>
        <tissue evidence="1">Leaf</tissue>
    </source>
</reference>